<reference evidence="2 3" key="1">
    <citation type="submission" date="2019-12" db="EMBL/GenBank/DDBJ databases">
        <title>Novel species isolated from a subtropical stream in China.</title>
        <authorList>
            <person name="Lu H."/>
        </authorList>
    </citation>
    <scope>NUCLEOTIDE SEQUENCE [LARGE SCALE GENOMIC DNA]</scope>
    <source>
        <strain evidence="2 3">FT134W</strain>
    </source>
</reference>
<dbReference type="PANTHER" id="PTHR38342:SF2">
    <property type="entry name" value="INNER MEMBRANE OR EXPORTED"/>
    <property type="match status" value="1"/>
</dbReference>
<comment type="caution">
    <text evidence="2">The sequence shown here is derived from an EMBL/GenBank/DDBJ whole genome shotgun (WGS) entry which is preliminary data.</text>
</comment>
<evidence type="ECO:0000259" key="1">
    <source>
        <dbReference type="Pfam" id="PF03625"/>
    </source>
</evidence>
<dbReference type="Proteomes" id="UP000469734">
    <property type="component" value="Unassembled WGS sequence"/>
</dbReference>
<protein>
    <submittedName>
        <fullName evidence="2">DUF302 domain-containing protein</fullName>
    </submittedName>
</protein>
<evidence type="ECO:0000313" key="3">
    <source>
        <dbReference type="Proteomes" id="UP000469734"/>
    </source>
</evidence>
<dbReference type="Gene3D" id="3.30.310.70">
    <property type="entry name" value="TT1751-like domain"/>
    <property type="match status" value="1"/>
</dbReference>
<name>A0A7X4KEX1_9BURK</name>
<dbReference type="EMBL" id="WWCR01000001">
    <property type="protein sequence ID" value="MYM70914.1"/>
    <property type="molecule type" value="Genomic_DNA"/>
</dbReference>
<gene>
    <name evidence="2" type="ORF">GTP56_01715</name>
</gene>
<dbReference type="CDD" id="cd14797">
    <property type="entry name" value="DUF302"/>
    <property type="match status" value="1"/>
</dbReference>
<dbReference type="AlphaFoldDB" id="A0A7X4KEX1"/>
<dbReference type="PANTHER" id="PTHR38342">
    <property type="entry name" value="SLR5037 PROTEIN"/>
    <property type="match status" value="1"/>
</dbReference>
<dbReference type="InterPro" id="IPR005180">
    <property type="entry name" value="DUF302"/>
</dbReference>
<proteinExistence type="predicted"/>
<accession>A0A7X4KEX1</accession>
<dbReference type="SUPFAM" id="SSF103247">
    <property type="entry name" value="TT1751-like"/>
    <property type="match status" value="1"/>
</dbReference>
<dbReference type="InterPro" id="IPR035923">
    <property type="entry name" value="TT1751-like_sf"/>
</dbReference>
<dbReference type="Pfam" id="PF03625">
    <property type="entry name" value="DUF302"/>
    <property type="match status" value="1"/>
</dbReference>
<organism evidence="2 3">
    <name type="scientific">Duganella margarita</name>
    <dbReference type="NCBI Taxonomy" id="2692170"/>
    <lineage>
        <taxon>Bacteria</taxon>
        <taxon>Pseudomonadati</taxon>
        <taxon>Pseudomonadota</taxon>
        <taxon>Betaproteobacteria</taxon>
        <taxon>Burkholderiales</taxon>
        <taxon>Oxalobacteraceae</taxon>
        <taxon>Telluria group</taxon>
        <taxon>Duganella</taxon>
    </lineage>
</organism>
<sequence length="136" mass="13926">MNGATTAIPAAAPQELLSADDYPTTLTRLVGAFEAAGMTVFARIDHSAGAAAVGLSMPPATVLIYGNPRGGTPAMQAAPTLALDLPLRVLVRQDETGATRVAFHSALELVRRAGLPDQMAAPLLKAEALIAATVKP</sequence>
<feature type="domain" description="DUF302" evidence="1">
    <location>
        <begin position="44"/>
        <end position="104"/>
    </location>
</feature>
<evidence type="ECO:0000313" key="2">
    <source>
        <dbReference type="EMBL" id="MYM70914.1"/>
    </source>
</evidence>